<organism evidence="1 2">
    <name type="scientific">Oryza meyeriana var. granulata</name>
    <dbReference type="NCBI Taxonomy" id="110450"/>
    <lineage>
        <taxon>Eukaryota</taxon>
        <taxon>Viridiplantae</taxon>
        <taxon>Streptophyta</taxon>
        <taxon>Embryophyta</taxon>
        <taxon>Tracheophyta</taxon>
        <taxon>Spermatophyta</taxon>
        <taxon>Magnoliopsida</taxon>
        <taxon>Liliopsida</taxon>
        <taxon>Poales</taxon>
        <taxon>Poaceae</taxon>
        <taxon>BOP clade</taxon>
        <taxon>Oryzoideae</taxon>
        <taxon>Oryzeae</taxon>
        <taxon>Oryzinae</taxon>
        <taxon>Oryza</taxon>
        <taxon>Oryza meyeriana</taxon>
    </lineage>
</organism>
<sequence>MDKIETVLTIAAECLEGALNFNITTPENQSQNITTPKEQTSAAGIGDAVQMSCFPKATEMTISLGYLSIHLPPFGRFEKLTALRLNDV</sequence>
<evidence type="ECO:0000313" key="1">
    <source>
        <dbReference type="EMBL" id="KAF0908232.1"/>
    </source>
</evidence>
<accession>A0A6G1D7F2</accession>
<name>A0A6G1D7F2_9ORYZ</name>
<dbReference type="OrthoDB" id="612216at2759"/>
<reference evidence="1 2" key="1">
    <citation type="submission" date="2019-11" db="EMBL/GenBank/DDBJ databases">
        <title>Whole genome sequence of Oryza granulata.</title>
        <authorList>
            <person name="Li W."/>
        </authorList>
    </citation>
    <scope>NUCLEOTIDE SEQUENCE [LARGE SCALE GENOMIC DNA]</scope>
    <source>
        <strain evidence="2">cv. Menghai</strain>
        <tissue evidence="1">Leaf</tissue>
    </source>
</reference>
<evidence type="ECO:0000313" key="2">
    <source>
        <dbReference type="Proteomes" id="UP000479710"/>
    </source>
</evidence>
<gene>
    <name evidence="1" type="ORF">E2562_023854</name>
</gene>
<keyword evidence="2" id="KW-1185">Reference proteome</keyword>
<proteinExistence type="predicted"/>
<dbReference type="Proteomes" id="UP000479710">
    <property type="component" value="Unassembled WGS sequence"/>
</dbReference>
<dbReference type="AlphaFoldDB" id="A0A6G1D7F2"/>
<dbReference type="EMBL" id="SPHZ02000007">
    <property type="protein sequence ID" value="KAF0908232.1"/>
    <property type="molecule type" value="Genomic_DNA"/>
</dbReference>
<protein>
    <submittedName>
        <fullName evidence="1">Uncharacterized protein</fullName>
    </submittedName>
</protein>
<comment type="caution">
    <text evidence="1">The sequence shown here is derived from an EMBL/GenBank/DDBJ whole genome shotgun (WGS) entry which is preliminary data.</text>
</comment>